<dbReference type="PANTHER" id="PTHR48051:SF1">
    <property type="entry name" value="RAS SUPPRESSOR PROTEIN 1"/>
    <property type="match status" value="1"/>
</dbReference>
<dbReference type="InterPro" id="IPR050216">
    <property type="entry name" value="LRR_domain-containing"/>
</dbReference>
<dbReference type="KEGG" id="aqu:105315019"/>
<dbReference type="GeneID" id="105315019"/>
<dbReference type="SUPFAM" id="SSF52058">
    <property type="entry name" value="L domain-like"/>
    <property type="match status" value="1"/>
</dbReference>
<dbReference type="PANTHER" id="PTHR48051">
    <property type="match status" value="1"/>
</dbReference>
<dbReference type="InterPro" id="IPR001611">
    <property type="entry name" value="Leu-rich_rpt"/>
</dbReference>
<dbReference type="RefSeq" id="XP_019860291.1">
    <property type="nucleotide sequence ID" value="XM_020004732.1"/>
</dbReference>
<keyword evidence="2" id="KW-0677">Repeat</keyword>
<keyword evidence="1" id="KW-0433">Leucine-rich repeat</keyword>
<dbReference type="InterPro" id="IPR003591">
    <property type="entry name" value="Leu-rich_rpt_typical-subtyp"/>
</dbReference>
<dbReference type="GO" id="GO:0005737">
    <property type="term" value="C:cytoplasm"/>
    <property type="evidence" value="ECO:0007669"/>
    <property type="project" value="TreeGrafter"/>
</dbReference>
<dbReference type="PRINTS" id="PR00019">
    <property type="entry name" value="LEURICHRPT"/>
</dbReference>
<evidence type="ECO:0000313" key="6">
    <source>
        <dbReference type="Proteomes" id="UP000007879"/>
    </source>
</evidence>
<evidence type="ECO:0000256" key="1">
    <source>
        <dbReference type="ARBA" id="ARBA00022614"/>
    </source>
</evidence>
<dbReference type="PROSITE" id="PS51450">
    <property type="entry name" value="LRR"/>
    <property type="match status" value="3"/>
</dbReference>
<name>A0AAN0JTC2_AMPQE</name>
<dbReference type="SMART" id="SM00365">
    <property type="entry name" value="LRR_SD22"/>
    <property type="match status" value="4"/>
</dbReference>
<evidence type="ECO:0000256" key="2">
    <source>
        <dbReference type="ARBA" id="ARBA00022737"/>
    </source>
</evidence>
<dbReference type="EnsemblMetazoa" id="XM_020004732.1">
    <property type="protein sequence ID" value="XP_019860291.1"/>
    <property type="gene ID" value="LOC105315019"/>
</dbReference>
<dbReference type="Pfam" id="PF23598">
    <property type="entry name" value="LRR_14"/>
    <property type="match status" value="1"/>
</dbReference>
<reference evidence="6" key="1">
    <citation type="journal article" date="2010" name="Nature">
        <title>The Amphimedon queenslandica genome and the evolution of animal complexity.</title>
        <authorList>
            <person name="Srivastava M."/>
            <person name="Simakov O."/>
            <person name="Chapman J."/>
            <person name="Fahey B."/>
            <person name="Gauthier M.E."/>
            <person name="Mitros T."/>
            <person name="Richards G.S."/>
            <person name="Conaco C."/>
            <person name="Dacre M."/>
            <person name="Hellsten U."/>
            <person name="Larroux C."/>
            <person name="Putnam N.H."/>
            <person name="Stanke M."/>
            <person name="Adamska M."/>
            <person name="Darling A."/>
            <person name="Degnan S.M."/>
            <person name="Oakley T.H."/>
            <person name="Plachetzki D.C."/>
            <person name="Zhai Y."/>
            <person name="Adamski M."/>
            <person name="Calcino A."/>
            <person name="Cummins S.F."/>
            <person name="Goodstein D.M."/>
            <person name="Harris C."/>
            <person name="Jackson D.J."/>
            <person name="Leys S.P."/>
            <person name="Shu S."/>
            <person name="Woodcroft B.J."/>
            <person name="Vervoort M."/>
            <person name="Kosik K.S."/>
            <person name="Manning G."/>
            <person name="Degnan B.M."/>
            <person name="Rokhsar D.S."/>
        </authorList>
    </citation>
    <scope>NUCLEOTIDE SEQUENCE [LARGE SCALE GENOMIC DNA]</scope>
</reference>
<evidence type="ECO:0000259" key="4">
    <source>
        <dbReference type="Pfam" id="PF23598"/>
    </source>
</evidence>
<proteinExistence type="predicted"/>
<keyword evidence="6" id="KW-1185">Reference proteome</keyword>
<dbReference type="Proteomes" id="UP000007879">
    <property type="component" value="Unassembled WGS sequence"/>
</dbReference>
<dbReference type="Pfam" id="PF13855">
    <property type="entry name" value="LRR_8"/>
    <property type="match status" value="1"/>
</dbReference>
<dbReference type="SMART" id="SM00369">
    <property type="entry name" value="LRR_TYP"/>
    <property type="match status" value="7"/>
</dbReference>
<feature type="domain" description="Disease resistance R13L4/SHOC-2-like LRR" evidence="4">
    <location>
        <begin position="150"/>
        <end position="238"/>
    </location>
</feature>
<sequence length="336" mass="37425">MSSSRGASRKSPAGSTRLKPNANFLNSPSESDGVGKEGTVPESLLKEARKTGSLNLSNRGISVIPPKLWRLNIDPPDGSTASFDVDERWWDQVELTRLDLSSNEIKEISEDIENFNSLSALEVQYNELTCLPNNVIKLDKLSKIFASYNKLQCLPVDIGQLTNLQSLNISHNSLTVLPQSITSLSYLEELDISGNSLEALPDGLERLTVLRTFNLSENRLNEIPPNLGEMRNLTKLSLSENKLKALPPLVGLERITEIDLSQNQLNEFPIIRPGNTLKSLLLSFNKIQTLQDDRLTHLSSLTILTLRENKLTMLPDSIVQLNKLERLDLTNNDLST</sequence>
<dbReference type="SMART" id="SM00364">
    <property type="entry name" value="LRR_BAC"/>
    <property type="match status" value="8"/>
</dbReference>
<protein>
    <recommendedName>
        <fullName evidence="4">Disease resistance R13L4/SHOC-2-like LRR domain-containing protein</fullName>
    </recommendedName>
</protein>
<organism evidence="5 6">
    <name type="scientific">Amphimedon queenslandica</name>
    <name type="common">Sponge</name>
    <dbReference type="NCBI Taxonomy" id="400682"/>
    <lineage>
        <taxon>Eukaryota</taxon>
        <taxon>Metazoa</taxon>
        <taxon>Porifera</taxon>
        <taxon>Demospongiae</taxon>
        <taxon>Heteroscleromorpha</taxon>
        <taxon>Haplosclerida</taxon>
        <taxon>Niphatidae</taxon>
        <taxon>Amphimedon</taxon>
    </lineage>
</organism>
<dbReference type="InterPro" id="IPR055414">
    <property type="entry name" value="LRR_R13L4/SHOC2-like"/>
</dbReference>
<accession>A0AAN0JTC2</accession>
<evidence type="ECO:0000313" key="5">
    <source>
        <dbReference type="EnsemblMetazoa" id="XP_019860291.1"/>
    </source>
</evidence>
<evidence type="ECO:0000256" key="3">
    <source>
        <dbReference type="SAM" id="MobiDB-lite"/>
    </source>
</evidence>
<dbReference type="AlphaFoldDB" id="A0AAN0JTC2"/>
<feature type="region of interest" description="Disordered" evidence="3">
    <location>
        <begin position="1"/>
        <end position="39"/>
    </location>
</feature>
<reference evidence="5" key="2">
    <citation type="submission" date="2024-06" db="UniProtKB">
        <authorList>
            <consortium name="EnsemblMetazoa"/>
        </authorList>
    </citation>
    <scope>IDENTIFICATION</scope>
</reference>
<dbReference type="Pfam" id="PF00560">
    <property type="entry name" value="LRR_1"/>
    <property type="match status" value="1"/>
</dbReference>
<dbReference type="InterPro" id="IPR032675">
    <property type="entry name" value="LRR_dom_sf"/>
</dbReference>
<dbReference type="Gene3D" id="3.80.10.10">
    <property type="entry name" value="Ribonuclease Inhibitor"/>
    <property type="match status" value="3"/>
</dbReference>